<keyword evidence="2" id="KW-0808">Transferase</keyword>
<proteinExistence type="predicted"/>
<dbReference type="Gene3D" id="3.10.490.10">
    <property type="entry name" value="Gamma-glutamyl cyclotransferase-like"/>
    <property type="match status" value="1"/>
</dbReference>
<evidence type="ECO:0000256" key="5">
    <source>
        <dbReference type="ARBA" id="ARBA00022840"/>
    </source>
</evidence>
<evidence type="ECO:0000313" key="8">
    <source>
        <dbReference type="Proteomes" id="UP000649114"/>
    </source>
</evidence>
<dbReference type="Pfam" id="PF06094">
    <property type="entry name" value="GGACT"/>
    <property type="match status" value="1"/>
</dbReference>
<dbReference type="PANTHER" id="PTHR45646">
    <property type="entry name" value="SERINE/THREONINE-PROTEIN KINASE DOA-RELATED"/>
    <property type="match status" value="1"/>
</dbReference>
<dbReference type="GO" id="GO:0004674">
    <property type="term" value="F:protein serine/threonine kinase activity"/>
    <property type="evidence" value="ECO:0007669"/>
    <property type="project" value="UniProtKB-KW"/>
</dbReference>
<reference evidence="7" key="1">
    <citation type="journal article" date="2020" name="bioRxiv">
        <title>Genomic and phenotypic heterogeneity of clinical isolates of the human pathogens Aspergillus fumigatus, Aspergillus lentulus and Aspergillus fumigatiaffinis.</title>
        <authorList>
            <person name="dos Santos R.A.C."/>
            <person name="Steenwyk J.L."/>
            <person name="Rivero-Menendez O."/>
            <person name="Mead M.E."/>
            <person name="Silva L.P."/>
            <person name="Bastos R.W."/>
            <person name="Alastruey-Izquierdo A."/>
            <person name="Goldman G.H."/>
            <person name="Rokas A."/>
        </authorList>
    </citation>
    <scope>NUCLEOTIDE SEQUENCE</scope>
    <source>
        <strain evidence="7">CNM-CM8927</strain>
    </source>
</reference>
<name>A0AAN6BN89_ASPLE</name>
<reference evidence="7" key="2">
    <citation type="submission" date="2020-04" db="EMBL/GenBank/DDBJ databases">
        <authorList>
            <person name="Santos R.A.C."/>
            <person name="Steenwyk J.L."/>
            <person name="Rivero-Menendez O."/>
            <person name="Mead M.E."/>
            <person name="Silva L.P."/>
            <person name="Bastos R.W."/>
            <person name="Alastruey-Izquierdo A."/>
            <person name="Goldman G.H."/>
            <person name="Rokas A."/>
        </authorList>
    </citation>
    <scope>NUCLEOTIDE SEQUENCE</scope>
    <source>
        <strain evidence="7">CNM-CM8927</strain>
    </source>
</reference>
<dbReference type="SUPFAM" id="SSF56112">
    <property type="entry name" value="Protein kinase-like (PK-like)"/>
    <property type="match status" value="1"/>
</dbReference>
<dbReference type="InterPro" id="IPR009288">
    <property type="entry name" value="AIG2-like_dom"/>
</dbReference>
<dbReference type="InterPro" id="IPR011009">
    <property type="entry name" value="Kinase-like_dom_sf"/>
</dbReference>
<dbReference type="AlphaFoldDB" id="A0AAN6BN89"/>
<evidence type="ECO:0000256" key="1">
    <source>
        <dbReference type="ARBA" id="ARBA00022527"/>
    </source>
</evidence>
<dbReference type="InterPro" id="IPR013024">
    <property type="entry name" value="GGCT-like"/>
</dbReference>
<evidence type="ECO:0000256" key="4">
    <source>
        <dbReference type="ARBA" id="ARBA00022777"/>
    </source>
</evidence>
<dbReference type="InterPro" id="IPR051175">
    <property type="entry name" value="CLK_kinases"/>
</dbReference>
<gene>
    <name evidence="7" type="ORF">CNMCM8927_008002</name>
</gene>
<dbReference type="PANTHER" id="PTHR45646:SF11">
    <property type="entry name" value="SERINE_THREONINE-PROTEIN KINASE DOA"/>
    <property type="match status" value="1"/>
</dbReference>
<dbReference type="GO" id="GO:0005634">
    <property type="term" value="C:nucleus"/>
    <property type="evidence" value="ECO:0007669"/>
    <property type="project" value="TreeGrafter"/>
</dbReference>
<dbReference type="Gene3D" id="1.10.510.10">
    <property type="entry name" value="Transferase(Phosphotransferase) domain 1"/>
    <property type="match status" value="1"/>
</dbReference>
<keyword evidence="5" id="KW-0067">ATP-binding</keyword>
<protein>
    <recommendedName>
        <fullName evidence="6">Protein kinase domain-containing protein</fullName>
    </recommendedName>
</protein>
<sequence>MISEILELPEEPKLRPAHIVRYECKMWGQYPALLDSPGSVVEGTAYHVRATQDAERLAAYGTGNYRAEDCLIRYTDGKEPSEDLGYTFKFDGDPRELSEGEVDLKCLVFELLGPSVDKVLTDYYDSGDTLETEDILRMTEQLLEAIQFIHDAGMGHGDTSGGNIAFSCSNLSNVAEEDLFEVLGLPETEELVRLDGKPLDKGLPKHMVKAAEWDEWVDEDEEDLRVLDLEEGFLQGHEPKTLSQPGQLQAPETIFGKYFDHRVDLWRAGCMIYLFVFRRSPFWYLDDDGALVEQMVGFVEKLPEVWQPAWDRMQLNSKHQIQPMEGE</sequence>
<evidence type="ECO:0000256" key="3">
    <source>
        <dbReference type="ARBA" id="ARBA00022741"/>
    </source>
</evidence>
<dbReference type="CDD" id="cd06661">
    <property type="entry name" value="GGCT_like"/>
    <property type="match status" value="1"/>
</dbReference>
<organism evidence="7 8">
    <name type="scientific">Aspergillus lentulus</name>
    <dbReference type="NCBI Taxonomy" id="293939"/>
    <lineage>
        <taxon>Eukaryota</taxon>
        <taxon>Fungi</taxon>
        <taxon>Dikarya</taxon>
        <taxon>Ascomycota</taxon>
        <taxon>Pezizomycotina</taxon>
        <taxon>Eurotiomycetes</taxon>
        <taxon>Eurotiomycetidae</taxon>
        <taxon>Eurotiales</taxon>
        <taxon>Aspergillaceae</taxon>
        <taxon>Aspergillus</taxon>
        <taxon>Aspergillus subgen. Fumigati</taxon>
    </lineage>
</organism>
<comment type="caution">
    <text evidence="7">The sequence shown here is derived from an EMBL/GenBank/DDBJ whole genome shotgun (WGS) entry which is preliminary data.</text>
</comment>
<keyword evidence="3" id="KW-0547">Nucleotide-binding</keyword>
<dbReference type="GO" id="GO:0005524">
    <property type="term" value="F:ATP binding"/>
    <property type="evidence" value="ECO:0007669"/>
    <property type="project" value="UniProtKB-KW"/>
</dbReference>
<keyword evidence="1" id="KW-0723">Serine/threonine-protein kinase</keyword>
<dbReference type="Proteomes" id="UP000649114">
    <property type="component" value="Unassembled WGS sequence"/>
</dbReference>
<evidence type="ECO:0000256" key="2">
    <source>
        <dbReference type="ARBA" id="ARBA00022679"/>
    </source>
</evidence>
<dbReference type="PROSITE" id="PS50011">
    <property type="entry name" value="PROTEIN_KINASE_DOM"/>
    <property type="match status" value="1"/>
</dbReference>
<evidence type="ECO:0000259" key="6">
    <source>
        <dbReference type="PROSITE" id="PS50011"/>
    </source>
</evidence>
<accession>A0AAN6BN89</accession>
<dbReference type="InterPro" id="IPR000719">
    <property type="entry name" value="Prot_kinase_dom"/>
</dbReference>
<feature type="domain" description="Protein kinase" evidence="6">
    <location>
        <begin position="1"/>
        <end position="327"/>
    </location>
</feature>
<dbReference type="GO" id="GO:0043484">
    <property type="term" value="P:regulation of RNA splicing"/>
    <property type="evidence" value="ECO:0007669"/>
    <property type="project" value="TreeGrafter"/>
</dbReference>
<dbReference type="EMBL" id="JAAAPU010000068">
    <property type="protein sequence ID" value="KAF4203961.1"/>
    <property type="molecule type" value="Genomic_DNA"/>
</dbReference>
<evidence type="ECO:0000313" key="7">
    <source>
        <dbReference type="EMBL" id="KAF4203961.1"/>
    </source>
</evidence>
<keyword evidence="4" id="KW-0418">Kinase</keyword>